<sequence>MDTEDRKIPYKKLIGIITSITSFFKSEDLTTTLINIMMHFMDIDIIDIKLAGIKICITVYTTVLPTETILEEYYQGTFAYVIGQASSNIESLVLLKPVLIKFAENNALVGDILDCLWNGINSLAPSVIQRGFDLFAEIALKVKTVDNHLIELILNPPNIDILCRLVNGPNFSQLAINELSTLAEKESSIEALDALIKVSLKTNLVNMIPEILSNINNKQLLLKNIVLINRIIIKTPTIIDTKEIVSSLSHNFSMYSIKEVEEVMESLSSILMRTRTKVTNDDFSILIKNCTNNESLTIVIKSLLTNNAVLIELENNKVFKELIERASFDFSLFEIARHIYLLFNENHDLPNCETIKQITFNALWNSLLKAENNEQRISISDLLLTFNDNRKLPDCIYNYVQTCLDFLLNNPISQNINNSTIYNECRNAALFINECIETSSKFVSLEHFGLKSHRFIVPESIINVSIEADGEKYEISVNQNANVAYLITVISSKLNRDVTSIILYSKGKSVPVQTKLASTDLNFEVRFRAEYDRVPPFTLENHPISLLTNEKYMNHLLELLNSPIGEDIYNILIQIPTPKQFKATDLDPSNSYLFLYTLHYYAQHIDELPNKNEQQKNFEDIICQKFDIIVPEARYLLVLLLDKETKNDLLVTKVLYTLCIEKNPQYFTRIMRKLWEIVSNYEISLDPKILSPIIFKDNAKFRELALKSHLIKSQEFDKVWKIFLSNEEKLNHLKVFTMFEIPPNRYQEVFDTLLPFFDSLDESILAIFANLSEKWSNFPADKIANVLITSYIKCTTKPQSISSNPFKLIMSIIQNNEKMREYILSALNQTIPETTEWNYTPTDSFKCNEKCGLNNLGATCYVNSVLQQIFNIEPLRNFIISNDEFIDPSMQALHKLFTQMMYSQRKFIDMNIFATQWTGWDGACINPREQQDANEFLMCLFSRLEMYPEIYSLINGETETRFVGEGKTISTQKTSFNTLPLIVLGQNSIKDSMKIAAIPEIIENYKVDDNSKPITVESTNKIITLPPYLFFQLKRFDYSIETQTRVKIDQKYEYEDEIDLKEFVEFSGETKYRIIGVILHQGEVDVGHYFSYTKINENQWRCLNDTGVTIVSDNVMKNETYGNPEGSSAYILVYERIDVHSPPDTASNDASGSIVSSISSQIPLSPNPELVDEVQKDNLRLIVDSVYFTEYFADFIFQLMNTTNNNEEVDSIALKYSMSSLVHSSLADSYSKFVSSFSQKFHESENFMNIFRTI</sequence>
<dbReference type="PROSITE" id="PS00972">
    <property type="entry name" value="USP_1"/>
    <property type="match status" value="1"/>
</dbReference>
<dbReference type="RefSeq" id="XP_068364859.1">
    <property type="nucleotide sequence ID" value="XM_068500393.1"/>
</dbReference>
<evidence type="ECO:0000313" key="2">
    <source>
        <dbReference type="EMBL" id="OHT11723.1"/>
    </source>
</evidence>
<reference evidence="2" key="1">
    <citation type="submission" date="2016-10" db="EMBL/GenBank/DDBJ databases">
        <authorList>
            <person name="Benchimol M."/>
            <person name="Almeida L.G."/>
            <person name="Vasconcelos A.T."/>
            <person name="Perreira-Neves A."/>
            <person name="Rosa I.A."/>
            <person name="Tasca T."/>
            <person name="Bogo M.R."/>
            <person name="de Souza W."/>
        </authorList>
    </citation>
    <scope>NUCLEOTIDE SEQUENCE [LARGE SCALE GENOMIC DNA]</scope>
    <source>
        <strain evidence="2">K</strain>
    </source>
</reference>
<dbReference type="SUPFAM" id="SSF54001">
    <property type="entry name" value="Cysteine proteinases"/>
    <property type="match status" value="1"/>
</dbReference>
<dbReference type="OrthoDB" id="289038at2759"/>
<dbReference type="PROSITE" id="PS50235">
    <property type="entry name" value="USP_3"/>
    <property type="match status" value="1"/>
</dbReference>
<evidence type="ECO:0000313" key="3">
    <source>
        <dbReference type="Proteomes" id="UP000179807"/>
    </source>
</evidence>
<protein>
    <recommendedName>
        <fullName evidence="1">USP domain-containing protein</fullName>
    </recommendedName>
</protein>
<accession>A0A1J4KKG6</accession>
<dbReference type="FunFam" id="3.90.70.10:FF:000090">
    <property type="entry name" value="Clan CA, family C19, ubiquitin hydrolase-like cysteine peptidase"/>
    <property type="match status" value="1"/>
</dbReference>
<feature type="domain" description="USP" evidence="1">
    <location>
        <begin position="851"/>
        <end position="1137"/>
    </location>
</feature>
<dbReference type="InterPro" id="IPR028889">
    <property type="entry name" value="USP"/>
</dbReference>
<dbReference type="InterPro" id="IPR050164">
    <property type="entry name" value="Peptidase_C19"/>
</dbReference>
<comment type="caution">
    <text evidence="2">The sequence shown here is derived from an EMBL/GenBank/DDBJ whole genome shotgun (WGS) entry which is preliminary data.</text>
</comment>
<dbReference type="VEuPathDB" id="TrichDB:TRFO_18794"/>
<dbReference type="Proteomes" id="UP000179807">
    <property type="component" value="Unassembled WGS sequence"/>
</dbReference>
<dbReference type="Gene3D" id="3.90.70.10">
    <property type="entry name" value="Cysteine proteinases"/>
    <property type="match status" value="1"/>
</dbReference>
<dbReference type="PANTHER" id="PTHR24006">
    <property type="entry name" value="UBIQUITIN CARBOXYL-TERMINAL HYDROLASE"/>
    <property type="match status" value="1"/>
</dbReference>
<dbReference type="PANTHER" id="PTHR24006:SF664">
    <property type="entry name" value="UBIQUITIN CARBOXYL-TERMINAL HYDROLASE"/>
    <property type="match status" value="1"/>
</dbReference>
<organism evidence="2 3">
    <name type="scientific">Tritrichomonas foetus</name>
    <dbReference type="NCBI Taxonomy" id="1144522"/>
    <lineage>
        <taxon>Eukaryota</taxon>
        <taxon>Metamonada</taxon>
        <taxon>Parabasalia</taxon>
        <taxon>Tritrichomonadida</taxon>
        <taxon>Tritrichomonadidae</taxon>
        <taxon>Tritrichomonas</taxon>
    </lineage>
</organism>
<name>A0A1J4KKG6_9EUKA</name>
<dbReference type="GO" id="GO:0004843">
    <property type="term" value="F:cysteine-type deubiquitinase activity"/>
    <property type="evidence" value="ECO:0007669"/>
    <property type="project" value="InterPro"/>
</dbReference>
<proteinExistence type="predicted"/>
<dbReference type="GO" id="GO:0005634">
    <property type="term" value="C:nucleus"/>
    <property type="evidence" value="ECO:0007669"/>
    <property type="project" value="TreeGrafter"/>
</dbReference>
<dbReference type="EMBL" id="MLAK01000581">
    <property type="protein sequence ID" value="OHT11723.1"/>
    <property type="molecule type" value="Genomic_DNA"/>
</dbReference>
<dbReference type="GeneID" id="94835097"/>
<evidence type="ECO:0000259" key="1">
    <source>
        <dbReference type="PROSITE" id="PS50235"/>
    </source>
</evidence>
<dbReference type="InterPro" id="IPR001394">
    <property type="entry name" value="Peptidase_C19_UCH"/>
</dbReference>
<dbReference type="InterPro" id="IPR038765">
    <property type="entry name" value="Papain-like_cys_pep_sf"/>
</dbReference>
<dbReference type="Pfam" id="PF00443">
    <property type="entry name" value="UCH"/>
    <property type="match status" value="1"/>
</dbReference>
<gene>
    <name evidence="2" type="ORF">TRFO_18794</name>
</gene>
<dbReference type="GO" id="GO:0005829">
    <property type="term" value="C:cytosol"/>
    <property type="evidence" value="ECO:0007669"/>
    <property type="project" value="TreeGrafter"/>
</dbReference>
<dbReference type="AlphaFoldDB" id="A0A1J4KKG6"/>
<dbReference type="InterPro" id="IPR018200">
    <property type="entry name" value="USP_CS"/>
</dbReference>
<keyword evidence="3" id="KW-1185">Reference proteome</keyword>
<dbReference type="GO" id="GO:0016579">
    <property type="term" value="P:protein deubiquitination"/>
    <property type="evidence" value="ECO:0007669"/>
    <property type="project" value="InterPro"/>
</dbReference>